<keyword evidence="3" id="KW-1185">Reference proteome</keyword>
<organism evidence="2 3">
    <name type="scientific">Cirrhinus molitorella</name>
    <name type="common">mud carp</name>
    <dbReference type="NCBI Taxonomy" id="172907"/>
    <lineage>
        <taxon>Eukaryota</taxon>
        <taxon>Metazoa</taxon>
        <taxon>Chordata</taxon>
        <taxon>Craniata</taxon>
        <taxon>Vertebrata</taxon>
        <taxon>Euteleostomi</taxon>
        <taxon>Actinopterygii</taxon>
        <taxon>Neopterygii</taxon>
        <taxon>Teleostei</taxon>
        <taxon>Ostariophysi</taxon>
        <taxon>Cypriniformes</taxon>
        <taxon>Cyprinidae</taxon>
        <taxon>Labeoninae</taxon>
        <taxon>Labeonini</taxon>
        <taxon>Cirrhinus</taxon>
    </lineage>
</organism>
<evidence type="ECO:0000313" key="2">
    <source>
        <dbReference type="EMBL" id="KAL1275008.1"/>
    </source>
</evidence>
<feature type="compositionally biased region" description="Basic and acidic residues" evidence="1">
    <location>
        <begin position="28"/>
        <end position="44"/>
    </location>
</feature>
<evidence type="ECO:0000313" key="3">
    <source>
        <dbReference type="Proteomes" id="UP001558613"/>
    </source>
</evidence>
<reference evidence="2 3" key="1">
    <citation type="submission" date="2023-09" db="EMBL/GenBank/DDBJ databases">
        <authorList>
            <person name="Wang M."/>
        </authorList>
    </citation>
    <scope>NUCLEOTIDE SEQUENCE [LARGE SCALE GENOMIC DNA]</scope>
    <source>
        <strain evidence="2">GT-2023</strain>
        <tissue evidence="2">Liver</tissue>
    </source>
</reference>
<dbReference type="Proteomes" id="UP001558613">
    <property type="component" value="Unassembled WGS sequence"/>
</dbReference>
<dbReference type="EMBL" id="JAYMGO010000005">
    <property type="protein sequence ID" value="KAL1275008.1"/>
    <property type="molecule type" value="Genomic_DNA"/>
</dbReference>
<comment type="caution">
    <text evidence="2">The sequence shown here is derived from an EMBL/GenBank/DDBJ whole genome shotgun (WGS) entry which is preliminary data.</text>
</comment>
<protein>
    <submittedName>
        <fullName evidence="2">Uncharacterized protein</fullName>
    </submittedName>
</protein>
<accession>A0ABR3NDH3</accession>
<name>A0ABR3NDH3_9TELE</name>
<gene>
    <name evidence="2" type="ORF">QQF64_027822</name>
</gene>
<feature type="compositionally biased region" description="Basic and acidic residues" evidence="1">
    <location>
        <begin position="72"/>
        <end position="84"/>
    </location>
</feature>
<proteinExistence type="predicted"/>
<evidence type="ECO:0000256" key="1">
    <source>
        <dbReference type="SAM" id="MobiDB-lite"/>
    </source>
</evidence>
<sequence>MKAFSSSSQWLHPFSLYEVTEDLQYTERSCEWSENRGREREGKSNGEGQSAARGRSLELTVVGYQPESSQSEVRKPDEPTEKRLLTATDPSQKSLRGRGSSVCRSNDD</sequence>
<feature type="region of interest" description="Disordered" evidence="1">
    <location>
        <begin position="28"/>
        <end position="108"/>
    </location>
</feature>